<dbReference type="SUPFAM" id="SSF141571">
    <property type="entry name" value="Pentapeptide repeat-like"/>
    <property type="match status" value="1"/>
</dbReference>
<sequence>MMTRNIRKEEIVWLYELGERNFKRQNLRGKSFRGEDLSGTDFTGSDIRGADFTNAVLTDACFVNVTAGLQKRQAIFLLVILISLALLLGVAAGLVGTLTEARFFAGQQADLAHLAWVTPVLTITFIVVSLVRDMRLGFVIFGFALLAATMVAFVSSAAIPVMGSIALVITVDALITSATAAVSILMLAAALAFRIVVALGVACAFVVAVALTLALTATFASSDIALISIASTTTVVSLILPLSGYMAWRTLKNRRKHIITWELANFLATRWGTSFRGCDLTNADFTRAILKSTDFSQADLTNTCWDRTIWRGNSVK</sequence>
<evidence type="ECO:0000256" key="2">
    <source>
        <dbReference type="SAM" id="Phobius"/>
    </source>
</evidence>
<feature type="transmembrane region" description="Helical" evidence="2">
    <location>
        <begin position="165"/>
        <end position="188"/>
    </location>
</feature>
<feature type="transmembrane region" description="Helical" evidence="2">
    <location>
        <begin position="138"/>
        <end position="159"/>
    </location>
</feature>
<feature type="transmembrane region" description="Helical" evidence="2">
    <location>
        <begin position="195"/>
        <end position="218"/>
    </location>
</feature>
<evidence type="ECO:0008006" key="4">
    <source>
        <dbReference type="Google" id="ProtNLM"/>
    </source>
</evidence>
<organism evidence="3">
    <name type="scientific">Leptolyngbya sp. NK1-12</name>
    <dbReference type="NCBI Taxonomy" id="2547451"/>
    <lineage>
        <taxon>Bacteria</taxon>
        <taxon>Bacillati</taxon>
        <taxon>Cyanobacteriota</taxon>
        <taxon>Cyanophyceae</taxon>
        <taxon>Leptolyngbyales</taxon>
        <taxon>Leptolyngbyaceae</taxon>
        <taxon>Leptolyngbya group</taxon>
        <taxon>Leptolyngbya</taxon>
    </lineage>
</organism>
<evidence type="ECO:0000313" key="3">
    <source>
        <dbReference type="EMBL" id="WNZ24380.1"/>
    </source>
</evidence>
<feature type="transmembrane region" description="Helical" evidence="2">
    <location>
        <begin position="111"/>
        <end position="131"/>
    </location>
</feature>
<keyword evidence="2" id="KW-0812">Transmembrane</keyword>
<dbReference type="EMBL" id="CP053586">
    <property type="protein sequence ID" value="WNZ24380.1"/>
    <property type="molecule type" value="Genomic_DNA"/>
</dbReference>
<protein>
    <recommendedName>
        <fullName evidence="4">Pentapeptide repeat-containing protein</fullName>
    </recommendedName>
</protein>
<dbReference type="Pfam" id="PF00805">
    <property type="entry name" value="Pentapeptide"/>
    <property type="match status" value="2"/>
</dbReference>
<keyword evidence="2" id="KW-0472">Membrane</keyword>
<accession>A0AA96WGX7</accession>
<feature type="transmembrane region" description="Helical" evidence="2">
    <location>
        <begin position="75"/>
        <end position="99"/>
    </location>
</feature>
<feature type="transmembrane region" description="Helical" evidence="2">
    <location>
        <begin position="224"/>
        <end position="248"/>
    </location>
</feature>
<dbReference type="InterPro" id="IPR001646">
    <property type="entry name" value="5peptide_repeat"/>
</dbReference>
<dbReference type="PANTHER" id="PTHR47485:SF1">
    <property type="entry name" value="THYLAKOID LUMENAL 17.4 KDA PROTEIN, CHLOROPLASTIC"/>
    <property type="match status" value="1"/>
</dbReference>
<dbReference type="RefSeq" id="WP_316430154.1">
    <property type="nucleotide sequence ID" value="NZ_CP053586.1"/>
</dbReference>
<evidence type="ECO:0000256" key="1">
    <source>
        <dbReference type="ARBA" id="ARBA00022737"/>
    </source>
</evidence>
<name>A0AA96WGX7_9CYAN</name>
<keyword evidence="2" id="KW-1133">Transmembrane helix</keyword>
<keyword evidence="1" id="KW-0677">Repeat</keyword>
<dbReference type="Gene3D" id="2.160.20.80">
    <property type="entry name" value="E3 ubiquitin-protein ligase SopA"/>
    <property type="match status" value="2"/>
</dbReference>
<dbReference type="PANTHER" id="PTHR47485">
    <property type="entry name" value="THYLAKOID LUMENAL 17.4 KDA PROTEIN, CHLOROPLASTIC"/>
    <property type="match status" value="1"/>
</dbReference>
<reference evidence="3" key="1">
    <citation type="submission" date="2020-05" db="EMBL/GenBank/DDBJ databases">
        <authorList>
            <person name="Zhu T."/>
            <person name="Keshari N."/>
            <person name="Lu X."/>
        </authorList>
    </citation>
    <scope>NUCLEOTIDE SEQUENCE</scope>
    <source>
        <strain evidence="3">NK1-12</strain>
    </source>
</reference>
<proteinExistence type="predicted"/>
<gene>
    <name evidence="3" type="ORF">HJG54_16965</name>
</gene>
<dbReference type="AlphaFoldDB" id="A0AA96WGX7"/>